<dbReference type="Proteomes" id="UP000193566">
    <property type="component" value="Unassembled WGS sequence"/>
</dbReference>
<dbReference type="PANTHER" id="PTHR38011">
    <property type="entry name" value="DIHYDROFOLATE REDUCTASE FAMILY PROTEIN (AFU_ORTHOLOGUE AFUA_8G06820)"/>
    <property type="match status" value="1"/>
</dbReference>
<dbReference type="InterPro" id="IPR024072">
    <property type="entry name" value="DHFR-like_dom_sf"/>
</dbReference>
<accession>A0ABY1M5Q7</accession>
<dbReference type="PANTHER" id="PTHR38011:SF11">
    <property type="entry name" value="2,5-DIAMINO-6-RIBOSYLAMINO-4(3H)-PYRIMIDINONE 5'-PHOSPHATE REDUCTASE"/>
    <property type="match status" value="1"/>
</dbReference>
<dbReference type="EMBL" id="FXAV01000001">
    <property type="protein sequence ID" value="SMG13649.1"/>
    <property type="molecule type" value="Genomic_DNA"/>
</dbReference>
<feature type="domain" description="Bacterial bifunctional deaminase-reductase C-terminal" evidence="1">
    <location>
        <begin position="9"/>
        <end position="184"/>
    </location>
</feature>
<name>A0ABY1M5Q7_RHORH</name>
<dbReference type="InterPro" id="IPR050765">
    <property type="entry name" value="Riboflavin_Biosynth_HTPR"/>
</dbReference>
<evidence type="ECO:0000313" key="2">
    <source>
        <dbReference type="EMBL" id="SMG13649.1"/>
    </source>
</evidence>
<dbReference type="InterPro" id="IPR002734">
    <property type="entry name" value="RibDG_C"/>
</dbReference>
<protein>
    <submittedName>
        <fullName evidence="2">Dihydrofolate reductase</fullName>
    </submittedName>
</protein>
<comment type="caution">
    <text evidence="2">The sequence shown here is derived from an EMBL/GenBank/DDBJ whole genome shotgun (WGS) entry which is preliminary data.</text>
</comment>
<sequence>MPAVYRIMRTLIYDFGVSLDGYINDRDGNIDWTDPDDDLHRFHNDRFRQLELSLHGRRMYELMAEYWPHLPEDASPIERDFAELWTTTPKVVFSRTLTEVHWNSRLVSDDAVEEVRRLKAEGDGVMEVGGANLAASLIPHGLIDEYQVFVSPVLLGGGTPMFPPLEKRVKLRLVETRQFTTAVMLRYLAE</sequence>
<dbReference type="SUPFAM" id="SSF53597">
    <property type="entry name" value="Dihydrofolate reductase-like"/>
    <property type="match status" value="1"/>
</dbReference>
<proteinExistence type="predicted"/>
<dbReference type="Pfam" id="PF01872">
    <property type="entry name" value="RibD_C"/>
    <property type="match status" value="1"/>
</dbReference>
<gene>
    <name evidence="2" type="ORF">SAMN02745947_00695</name>
</gene>
<evidence type="ECO:0000259" key="1">
    <source>
        <dbReference type="Pfam" id="PF01872"/>
    </source>
</evidence>
<evidence type="ECO:0000313" key="3">
    <source>
        <dbReference type="Proteomes" id="UP000193566"/>
    </source>
</evidence>
<keyword evidence="3" id="KW-1185">Reference proteome</keyword>
<dbReference type="Gene3D" id="3.40.430.10">
    <property type="entry name" value="Dihydrofolate Reductase, subunit A"/>
    <property type="match status" value="1"/>
</dbReference>
<organism evidence="2 3">
    <name type="scientific">Rhodococcus rhodochrous J3</name>
    <dbReference type="NCBI Taxonomy" id="903528"/>
    <lineage>
        <taxon>Bacteria</taxon>
        <taxon>Bacillati</taxon>
        <taxon>Actinomycetota</taxon>
        <taxon>Actinomycetes</taxon>
        <taxon>Mycobacteriales</taxon>
        <taxon>Nocardiaceae</taxon>
        <taxon>Rhodococcus</taxon>
    </lineage>
</organism>
<reference evidence="2 3" key="1">
    <citation type="submission" date="2017-04" db="EMBL/GenBank/DDBJ databases">
        <authorList>
            <person name="Varghese N."/>
            <person name="Submissions S."/>
        </authorList>
    </citation>
    <scope>NUCLEOTIDE SEQUENCE [LARGE SCALE GENOMIC DNA]</scope>
    <source>
        <strain evidence="2 3">J3</strain>
    </source>
</reference>